<feature type="region of interest" description="Disordered" evidence="1">
    <location>
        <begin position="159"/>
        <end position="182"/>
    </location>
</feature>
<dbReference type="Proteomes" id="UP000676506">
    <property type="component" value="Chromosome 2"/>
</dbReference>
<protein>
    <submittedName>
        <fullName evidence="2">Type I-E CRISPR-associated protein Cse2/CasB</fullName>
    </submittedName>
</protein>
<dbReference type="InterPro" id="IPR038287">
    <property type="entry name" value="Cse2_sf"/>
</dbReference>
<evidence type="ECO:0000256" key="1">
    <source>
        <dbReference type="SAM" id="MobiDB-lite"/>
    </source>
</evidence>
<reference evidence="2 3" key="1">
    <citation type="submission" date="2021-03" db="EMBL/GenBank/DDBJ databases">
        <title>Genomic and phenotypic characterization of Chloracidobacterium isolates provides evidence for multiple species.</title>
        <authorList>
            <person name="Saini M.K."/>
            <person name="Costas A.M.G."/>
            <person name="Tank M."/>
            <person name="Bryant D.A."/>
        </authorList>
    </citation>
    <scope>NUCLEOTIDE SEQUENCE [LARGE SCALE GENOMIC DNA]</scope>
    <source>
        <strain evidence="2 3">BV2-C</strain>
    </source>
</reference>
<dbReference type="InterPro" id="IPR013382">
    <property type="entry name" value="CRISPR-assoc_prot_Cse2"/>
</dbReference>
<keyword evidence="3" id="KW-1185">Reference proteome</keyword>
<dbReference type="RefSeq" id="WP_211429930.1">
    <property type="nucleotide sequence ID" value="NZ_CP072649.1"/>
</dbReference>
<gene>
    <name evidence="2" type="primary">casB</name>
    <name evidence="2" type="ORF">J8C06_13390</name>
</gene>
<dbReference type="Gene3D" id="1.10.520.40">
    <property type="entry name" value="CRISPR-associated protein Cse2"/>
    <property type="match status" value="1"/>
</dbReference>
<accession>A0ABX8BDE2</accession>
<evidence type="ECO:0000313" key="2">
    <source>
        <dbReference type="EMBL" id="QUW04041.1"/>
    </source>
</evidence>
<dbReference type="Pfam" id="PF09485">
    <property type="entry name" value="CRISPR_Cse2"/>
    <property type="match status" value="1"/>
</dbReference>
<organism evidence="2 3">
    <name type="scientific">Chloracidobacterium validum</name>
    <dbReference type="NCBI Taxonomy" id="2821543"/>
    <lineage>
        <taxon>Bacteria</taxon>
        <taxon>Pseudomonadati</taxon>
        <taxon>Acidobacteriota</taxon>
        <taxon>Terriglobia</taxon>
        <taxon>Terriglobales</taxon>
        <taxon>Acidobacteriaceae</taxon>
        <taxon>Chloracidobacterium</taxon>
    </lineage>
</organism>
<dbReference type="EMBL" id="CP072649">
    <property type="protein sequence ID" value="QUW04041.1"/>
    <property type="molecule type" value="Genomic_DNA"/>
</dbReference>
<dbReference type="NCBIfam" id="TIGR02548">
    <property type="entry name" value="casB_cse2"/>
    <property type="match status" value="1"/>
</dbReference>
<proteinExistence type="predicted"/>
<dbReference type="CDD" id="cd09731">
    <property type="entry name" value="Cse2_I-E"/>
    <property type="match status" value="1"/>
</dbReference>
<name>A0ABX8BDE2_9BACT</name>
<sequence length="182" mass="21136">MMMTDQIHRFVDKLESLREDRAALARLRRGLGHDHGVVEMYPYVVPFLPDKAYEARWYFLIAALFGLNHLPPRAGESFGKTFLRLDPKRETESTAKRFQALLNAHEDDLGSHLRHAVSLLKSREIGVDYKKLLLDLTGWHHPEKRVQLRWAKDFWSPLDEPEPEATESVTASTRPILFQDHP</sequence>
<evidence type="ECO:0000313" key="3">
    <source>
        <dbReference type="Proteomes" id="UP000676506"/>
    </source>
</evidence>